<evidence type="ECO:0000313" key="5">
    <source>
        <dbReference type="EMBL" id="CAG9330811.1"/>
    </source>
</evidence>
<proteinExistence type="predicted"/>
<accession>A0AAU9JWS7</accession>
<dbReference type="EMBL" id="CAJZBQ010000052">
    <property type="protein sequence ID" value="CAG9330811.1"/>
    <property type="molecule type" value="Genomic_DNA"/>
</dbReference>
<dbReference type="InterPro" id="IPR051876">
    <property type="entry name" value="ODA-DC/CCD"/>
</dbReference>
<evidence type="ECO:0000256" key="2">
    <source>
        <dbReference type="SAM" id="Coils"/>
    </source>
</evidence>
<sequence length="497" mass="58160">MNKRDHTSPKAKSQYEFSTNTYKQKMSVLKEETEKIKSSVGFEFITETKINEPSRRSLSQEPYETGSKKTELAKRKIADLDRQIAEMQSKIAKQREMIGGVKGSKETNLIINRKIKSLESKLEISLQKYNESVAKNKKIRDEIDKVRREKNFFMNIYKELDEDIKKKREEMKEIVEKGNKAIRERDQAKEKIEELKQEAEKEEKEFNSDWNNLGKVIEKEKQIKETQDAILEKRKNAELENKEAEQEQELIKKITKLSWKIAKDKAAILVSSRKVDEYQLICDKLQEYTGISDIEMLIKQYQETKEHNITLGKYVEELNLDLEAIENQIQALKDEISEIKAKGNSSEEKRILAVNELEKKYSQTTNKTSDYTQRCEEMTETFKSIKNAVDLLFTKLGCKPESDRLVLNDEESLIQKLGIIEHRATEIITLFKECQSDKSEIPQNFKKDLKNSPKIEFTAPLMAEKDPQIEDEDLSIPLSWEDLMQRSQKSYKTLKKK</sequence>
<dbReference type="PANTHER" id="PTHR21694:SF18">
    <property type="entry name" value="COILED-COIL DOMAIN-CONTAINING PROTEIN 63"/>
    <property type="match status" value="1"/>
</dbReference>
<feature type="coiled-coil region" evidence="2">
    <location>
        <begin position="315"/>
        <end position="374"/>
    </location>
</feature>
<dbReference type="InterPro" id="IPR049258">
    <property type="entry name" value="ODAD1_CC"/>
</dbReference>
<dbReference type="PANTHER" id="PTHR21694">
    <property type="entry name" value="COILED-COIL DOMAIN-CONTAINING PROTEIN 63"/>
    <property type="match status" value="1"/>
</dbReference>
<dbReference type="Pfam" id="PF21773">
    <property type="entry name" value="ODAD1_CC"/>
    <property type="match status" value="1"/>
</dbReference>
<keyword evidence="6" id="KW-1185">Reference proteome</keyword>
<evidence type="ECO:0000256" key="3">
    <source>
        <dbReference type="SAM" id="MobiDB-lite"/>
    </source>
</evidence>
<comment type="caution">
    <text evidence="5">The sequence shown here is derived from an EMBL/GenBank/DDBJ whole genome shotgun (WGS) entry which is preliminary data.</text>
</comment>
<feature type="domain" description="ODAD1 central coiled coil region" evidence="4">
    <location>
        <begin position="113"/>
        <end position="400"/>
    </location>
</feature>
<dbReference type="AlphaFoldDB" id="A0AAU9JWS7"/>
<organism evidence="5 6">
    <name type="scientific">Blepharisma stoltei</name>
    <dbReference type="NCBI Taxonomy" id="1481888"/>
    <lineage>
        <taxon>Eukaryota</taxon>
        <taxon>Sar</taxon>
        <taxon>Alveolata</taxon>
        <taxon>Ciliophora</taxon>
        <taxon>Postciliodesmatophora</taxon>
        <taxon>Heterotrichea</taxon>
        <taxon>Heterotrichida</taxon>
        <taxon>Blepharismidae</taxon>
        <taxon>Blepharisma</taxon>
    </lineage>
</organism>
<gene>
    <name evidence="5" type="ORF">BSTOLATCC_MIC52225</name>
</gene>
<protein>
    <recommendedName>
        <fullName evidence="4">ODAD1 central coiled coil region domain-containing protein</fullName>
    </recommendedName>
</protein>
<feature type="coiled-coil region" evidence="2">
    <location>
        <begin position="129"/>
        <end position="257"/>
    </location>
</feature>
<evidence type="ECO:0000256" key="1">
    <source>
        <dbReference type="ARBA" id="ARBA00023054"/>
    </source>
</evidence>
<evidence type="ECO:0000259" key="4">
    <source>
        <dbReference type="Pfam" id="PF21773"/>
    </source>
</evidence>
<dbReference type="Proteomes" id="UP001162131">
    <property type="component" value="Unassembled WGS sequence"/>
</dbReference>
<evidence type="ECO:0000313" key="6">
    <source>
        <dbReference type="Proteomes" id="UP001162131"/>
    </source>
</evidence>
<reference evidence="5" key="1">
    <citation type="submission" date="2021-09" db="EMBL/GenBank/DDBJ databases">
        <authorList>
            <consortium name="AG Swart"/>
            <person name="Singh M."/>
            <person name="Singh A."/>
            <person name="Seah K."/>
            <person name="Emmerich C."/>
        </authorList>
    </citation>
    <scope>NUCLEOTIDE SEQUENCE</scope>
    <source>
        <strain evidence="5">ATCC30299</strain>
    </source>
</reference>
<feature type="region of interest" description="Disordered" evidence="3">
    <location>
        <begin position="51"/>
        <end position="71"/>
    </location>
</feature>
<keyword evidence="1 2" id="KW-0175">Coiled coil</keyword>
<name>A0AAU9JWS7_9CILI</name>